<reference evidence="1" key="1">
    <citation type="submission" date="2022-05" db="EMBL/GenBank/DDBJ databases">
        <title>Using nanopore sequencing to obtain complete genomes from saliva samples.</title>
        <authorList>
            <person name="Baker J.L."/>
        </authorList>
    </citation>
    <scope>NUCLEOTIDE SEQUENCE</scope>
    <source>
        <strain evidence="1">JCVI-JB-Ag32</strain>
    </source>
</reference>
<accession>A0A9E7AHX8</accession>
<dbReference type="Gene3D" id="1.10.150.20">
    <property type="entry name" value="5' to 3' exonuclease, C-terminal subdomain"/>
    <property type="match status" value="1"/>
</dbReference>
<name>A0A9E7AHX8_9ACTO</name>
<gene>
    <name evidence="1" type="ORF">M3I41_01070</name>
</gene>
<sequence>MSNIDSDPRELISLYTAISFLPTQLVDFESPLWQTLYDAYERVTGRTVINRYSNDSYMGKRESAHMSPVEVAKGGALRGNPVYDNIRFGAQITLSQAGLYTVDDFKTITKQEVLMLPGIGKKTVEQLEHNGVIFKA</sequence>
<proteinExistence type="predicted"/>
<dbReference type="KEGG" id="agh:M3I41_01070"/>
<protein>
    <submittedName>
        <fullName evidence="1">Helix-hairpin-helix domain-containing protein</fullName>
    </submittedName>
</protein>
<dbReference type="AlphaFoldDB" id="A0A9E7AHX8"/>
<dbReference type="Proteomes" id="UP000830236">
    <property type="component" value="Chromosome"/>
</dbReference>
<evidence type="ECO:0000313" key="2">
    <source>
        <dbReference type="Proteomes" id="UP000830236"/>
    </source>
</evidence>
<dbReference type="EMBL" id="CP097095">
    <property type="protein sequence ID" value="UQF79901.1"/>
    <property type="molecule type" value="Genomic_DNA"/>
</dbReference>
<organism evidence="1 2">
    <name type="scientific">Actinomyces graevenitzii</name>
    <dbReference type="NCBI Taxonomy" id="55565"/>
    <lineage>
        <taxon>Bacteria</taxon>
        <taxon>Bacillati</taxon>
        <taxon>Actinomycetota</taxon>
        <taxon>Actinomycetes</taxon>
        <taxon>Actinomycetales</taxon>
        <taxon>Actinomycetaceae</taxon>
        <taxon>Actinomyces</taxon>
    </lineage>
</organism>
<evidence type="ECO:0000313" key="1">
    <source>
        <dbReference type="EMBL" id="UQF79901.1"/>
    </source>
</evidence>